<comment type="caution">
    <text evidence="2">The sequence shown here is derived from an EMBL/GenBank/DDBJ whole genome shotgun (WGS) entry which is preliminary data.</text>
</comment>
<protein>
    <submittedName>
        <fullName evidence="2">Uncharacterized protein</fullName>
    </submittedName>
</protein>
<reference evidence="2" key="1">
    <citation type="journal article" date="2021" name="mSystems">
        <title>Bacteria and Archaea Synergistically Convert Glycine Betaine to Biogenic Methane in the Formosa Cold Seep of the South China Sea.</title>
        <authorList>
            <person name="Li L."/>
            <person name="Zhang W."/>
            <person name="Zhang S."/>
            <person name="Song L."/>
            <person name="Sun Q."/>
            <person name="Zhang H."/>
            <person name="Xiang H."/>
            <person name="Dong X."/>
        </authorList>
    </citation>
    <scope>NUCLEOTIDE SEQUENCE</scope>
    <source>
        <strain evidence="2">ZWT</strain>
    </source>
</reference>
<name>A0A9J6NY19_9CLOT</name>
<keyword evidence="1" id="KW-1133">Transmembrane helix</keyword>
<evidence type="ECO:0000256" key="1">
    <source>
        <dbReference type="SAM" id="Phobius"/>
    </source>
</evidence>
<evidence type="ECO:0000313" key="3">
    <source>
        <dbReference type="Proteomes" id="UP001056429"/>
    </source>
</evidence>
<dbReference type="RefSeq" id="WP_250857661.1">
    <property type="nucleotide sequence ID" value="NZ_JAGSOJ010000001.1"/>
</dbReference>
<dbReference type="AlphaFoldDB" id="A0A9J6NY19"/>
<accession>A0A9J6NY19</accession>
<gene>
    <name evidence="2" type="ORF">KDK92_03500</name>
</gene>
<keyword evidence="3" id="KW-1185">Reference proteome</keyword>
<keyword evidence="1" id="KW-0472">Membrane</keyword>
<keyword evidence="1" id="KW-0812">Transmembrane</keyword>
<dbReference type="EMBL" id="JAGSOJ010000001">
    <property type="protein sequence ID" value="MCM1988793.1"/>
    <property type="molecule type" value="Genomic_DNA"/>
</dbReference>
<dbReference type="Proteomes" id="UP001056429">
    <property type="component" value="Unassembled WGS sequence"/>
</dbReference>
<sequence length="311" mass="35669">MPFLGAAINLVRGGIKKIDNINKISKLEDELNKSIYEGMSEEEKIDARIKVLQVNLELAKINKDGRERESHIEKEIINLMDMKLKKKMDELRKKEATQLDVANALITIQKSNNEVKDYLSEVESNISKLSEDNYKKVQDMGKKIKEENYNSLRNVHKDINQKGNERIIEISEKTIDEVKKLSKIVQENDTMVKMNNKLTGDISQSQNSIKEKIDILKINIENANSMSKKNDERINQLNQVATLLREDIQNNKREILNVRNDISILVDRANESRDNINVNNKAIKKLKRYLIGSVSALAIGIIGIAIYFSLH</sequence>
<proteinExistence type="predicted"/>
<feature type="transmembrane region" description="Helical" evidence="1">
    <location>
        <begin position="289"/>
        <end position="310"/>
    </location>
</feature>
<evidence type="ECO:0000313" key="2">
    <source>
        <dbReference type="EMBL" id="MCM1988793.1"/>
    </source>
</evidence>
<reference evidence="2" key="2">
    <citation type="submission" date="2021-04" db="EMBL/GenBank/DDBJ databases">
        <authorList>
            <person name="Dong X."/>
        </authorList>
    </citation>
    <scope>NUCLEOTIDE SEQUENCE</scope>
    <source>
        <strain evidence="2">ZWT</strain>
    </source>
</reference>
<organism evidence="2 3">
    <name type="scientific">Oceanirhabdus seepicola</name>
    <dbReference type="NCBI Taxonomy" id="2828781"/>
    <lineage>
        <taxon>Bacteria</taxon>
        <taxon>Bacillati</taxon>
        <taxon>Bacillota</taxon>
        <taxon>Clostridia</taxon>
        <taxon>Eubacteriales</taxon>
        <taxon>Clostridiaceae</taxon>
        <taxon>Oceanirhabdus</taxon>
    </lineage>
</organism>